<dbReference type="InterPro" id="IPR036388">
    <property type="entry name" value="WH-like_DNA-bd_sf"/>
</dbReference>
<accession>A0A1X7AKT0</accession>
<dbReference type="OrthoDB" id="6113677at2"/>
<dbReference type="Proteomes" id="UP000196573">
    <property type="component" value="Unassembled WGS sequence"/>
</dbReference>
<dbReference type="EMBL" id="FWPT01000006">
    <property type="protein sequence ID" value="SMA48245.1"/>
    <property type="molecule type" value="Genomic_DNA"/>
</dbReference>
<gene>
    <name evidence="6" type="primary">gltC</name>
    <name evidence="6" type="ORF">EHSB41UT_02666</name>
</gene>
<dbReference type="PRINTS" id="PR00039">
    <property type="entry name" value="HTHLYSR"/>
</dbReference>
<dbReference type="PROSITE" id="PS50931">
    <property type="entry name" value="HTH_LYSR"/>
    <property type="match status" value="1"/>
</dbReference>
<dbReference type="Pfam" id="PF03466">
    <property type="entry name" value="LysR_substrate"/>
    <property type="match status" value="1"/>
</dbReference>
<dbReference type="AlphaFoldDB" id="A0A1X7AKT0"/>
<dbReference type="InterPro" id="IPR005119">
    <property type="entry name" value="LysR_subst-bd"/>
</dbReference>
<sequence length="323" mass="36421">MKDTLPFNFRMLETFVAVVECGGMTAAAKRLGWSQSAVSQTIATLEKDIACTLINRQGKGISITPSGDLFYQQSLEILTRAKKLARQLNSEDDGRLASLRIGMVDSVASTIGAGLVRRLNDHSGKIKVRSGIAPYLHEAFDKGDLDMIITMGPNSIPENGVITRVLMEAYLLAIPKDYPYPDIRLDILCHQRPLLRFTNSSSSGCWTENYLKRFNLQAENTFEFDSSTALMAMVKEGMGWTIITPLCLAQASEHLSEVRFAPLKEPGYFRELQLIYRNDMNIAQVKYILQSIEELFHSQVFPIIHRHIPWFTARDFQITHCPD</sequence>
<dbReference type="Gene3D" id="1.10.10.10">
    <property type="entry name" value="Winged helix-like DNA-binding domain superfamily/Winged helix DNA-binding domain"/>
    <property type="match status" value="1"/>
</dbReference>
<evidence type="ECO:0000313" key="7">
    <source>
        <dbReference type="Proteomes" id="UP000196573"/>
    </source>
</evidence>
<organism evidence="6 7">
    <name type="scientific">Parendozoicomonas haliclonae</name>
    <dbReference type="NCBI Taxonomy" id="1960125"/>
    <lineage>
        <taxon>Bacteria</taxon>
        <taxon>Pseudomonadati</taxon>
        <taxon>Pseudomonadota</taxon>
        <taxon>Gammaproteobacteria</taxon>
        <taxon>Oceanospirillales</taxon>
        <taxon>Endozoicomonadaceae</taxon>
        <taxon>Parendozoicomonas</taxon>
    </lineage>
</organism>
<keyword evidence="2" id="KW-0805">Transcription regulation</keyword>
<dbReference type="RefSeq" id="WP_087110678.1">
    <property type="nucleotide sequence ID" value="NZ_CBCSCN010000006.1"/>
</dbReference>
<dbReference type="FunFam" id="1.10.10.10:FF:000001">
    <property type="entry name" value="LysR family transcriptional regulator"/>
    <property type="match status" value="1"/>
</dbReference>
<dbReference type="InterPro" id="IPR036390">
    <property type="entry name" value="WH_DNA-bd_sf"/>
</dbReference>
<dbReference type="GO" id="GO:0003700">
    <property type="term" value="F:DNA-binding transcription factor activity"/>
    <property type="evidence" value="ECO:0007669"/>
    <property type="project" value="InterPro"/>
</dbReference>
<dbReference type="PANTHER" id="PTHR30126">
    <property type="entry name" value="HTH-TYPE TRANSCRIPTIONAL REGULATOR"/>
    <property type="match status" value="1"/>
</dbReference>
<protein>
    <submittedName>
        <fullName evidence="6">HTH-type transcriptional regulator GltC</fullName>
    </submittedName>
</protein>
<reference evidence="6 7" key="1">
    <citation type="submission" date="2017-03" db="EMBL/GenBank/DDBJ databases">
        <authorList>
            <person name="Afonso C.L."/>
            <person name="Miller P.J."/>
            <person name="Scott M.A."/>
            <person name="Spackman E."/>
            <person name="Goraichik I."/>
            <person name="Dimitrov K.M."/>
            <person name="Suarez D.L."/>
            <person name="Swayne D.E."/>
        </authorList>
    </citation>
    <scope>NUCLEOTIDE SEQUENCE [LARGE SCALE GENOMIC DNA]</scope>
    <source>
        <strain evidence="6">SB41UT1</strain>
    </source>
</reference>
<keyword evidence="7" id="KW-1185">Reference proteome</keyword>
<keyword evidence="4" id="KW-0804">Transcription</keyword>
<feature type="domain" description="HTH lysR-type" evidence="5">
    <location>
        <begin position="7"/>
        <end position="64"/>
    </location>
</feature>
<evidence type="ECO:0000256" key="3">
    <source>
        <dbReference type="ARBA" id="ARBA00023125"/>
    </source>
</evidence>
<dbReference type="CDD" id="cd05466">
    <property type="entry name" value="PBP2_LTTR_substrate"/>
    <property type="match status" value="1"/>
</dbReference>
<dbReference type="Pfam" id="PF00126">
    <property type="entry name" value="HTH_1"/>
    <property type="match status" value="1"/>
</dbReference>
<dbReference type="SUPFAM" id="SSF46785">
    <property type="entry name" value="Winged helix' DNA-binding domain"/>
    <property type="match status" value="1"/>
</dbReference>
<comment type="similarity">
    <text evidence="1">Belongs to the LysR transcriptional regulatory family.</text>
</comment>
<evidence type="ECO:0000256" key="2">
    <source>
        <dbReference type="ARBA" id="ARBA00023015"/>
    </source>
</evidence>
<dbReference type="InterPro" id="IPR000847">
    <property type="entry name" value="LysR_HTH_N"/>
</dbReference>
<proteinExistence type="inferred from homology"/>
<dbReference type="GO" id="GO:0000976">
    <property type="term" value="F:transcription cis-regulatory region binding"/>
    <property type="evidence" value="ECO:0007669"/>
    <property type="project" value="TreeGrafter"/>
</dbReference>
<evidence type="ECO:0000256" key="1">
    <source>
        <dbReference type="ARBA" id="ARBA00009437"/>
    </source>
</evidence>
<dbReference type="PANTHER" id="PTHR30126:SF39">
    <property type="entry name" value="HTH-TYPE TRANSCRIPTIONAL REGULATOR CYSL"/>
    <property type="match status" value="1"/>
</dbReference>
<evidence type="ECO:0000256" key="4">
    <source>
        <dbReference type="ARBA" id="ARBA00023163"/>
    </source>
</evidence>
<name>A0A1X7AKT0_9GAMM</name>
<evidence type="ECO:0000259" key="5">
    <source>
        <dbReference type="PROSITE" id="PS50931"/>
    </source>
</evidence>
<dbReference type="SUPFAM" id="SSF53850">
    <property type="entry name" value="Periplasmic binding protein-like II"/>
    <property type="match status" value="1"/>
</dbReference>
<dbReference type="Gene3D" id="3.40.190.10">
    <property type="entry name" value="Periplasmic binding protein-like II"/>
    <property type="match status" value="2"/>
</dbReference>
<evidence type="ECO:0000313" key="6">
    <source>
        <dbReference type="EMBL" id="SMA48245.1"/>
    </source>
</evidence>
<keyword evidence="3" id="KW-0238">DNA-binding</keyword>